<organism evidence="2 3">
    <name type="scientific">Nocardioides marmoribigeumensis</name>
    <dbReference type="NCBI Taxonomy" id="433649"/>
    <lineage>
        <taxon>Bacteria</taxon>
        <taxon>Bacillati</taxon>
        <taxon>Actinomycetota</taxon>
        <taxon>Actinomycetes</taxon>
        <taxon>Propionibacteriales</taxon>
        <taxon>Nocardioidaceae</taxon>
        <taxon>Nocardioides</taxon>
    </lineage>
</organism>
<reference evidence="2 3" key="1">
    <citation type="submission" date="2023-07" db="EMBL/GenBank/DDBJ databases">
        <title>Sequencing the genomes of 1000 actinobacteria strains.</title>
        <authorList>
            <person name="Klenk H.-P."/>
        </authorList>
    </citation>
    <scope>NUCLEOTIDE SEQUENCE [LARGE SCALE GENOMIC DNA]</scope>
    <source>
        <strain evidence="2 3">DSM 19426</strain>
    </source>
</reference>
<dbReference type="EMBL" id="JAVDYG010000001">
    <property type="protein sequence ID" value="MDR7363541.1"/>
    <property type="molecule type" value="Genomic_DNA"/>
</dbReference>
<feature type="region of interest" description="Disordered" evidence="1">
    <location>
        <begin position="1"/>
        <end position="20"/>
    </location>
</feature>
<evidence type="ECO:0000256" key="1">
    <source>
        <dbReference type="SAM" id="MobiDB-lite"/>
    </source>
</evidence>
<gene>
    <name evidence="2" type="ORF">J2S63_003094</name>
</gene>
<dbReference type="Proteomes" id="UP001183648">
    <property type="component" value="Unassembled WGS sequence"/>
</dbReference>
<dbReference type="RefSeq" id="WP_310304047.1">
    <property type="nucleotide sequence ID" value="NZ_BAAAPS010000003.1"/>
</dbReference>
<evidence type="ECO:0000313" key="3">
    <source>
        <dbReference type="Proteomes" id="UP001183648"/>
    </source>
</evidence>
<protein>
    <recommendedName>
        <fullName evidence="4">N-acetyltransferase domain-containing protein</fullName>
    </recommendedName>
</protein>
<sequence length="213" mass="23839">MTDPRTTVPPTTPAQRQGSTRITVEPVIEAEDIERFYGLYLDAFGPLRTMAVARHVLHEEEFLDEMVNPLIDKYVAWGADGQAIALATVTRHLSTVPWISPEYFAHHYPEQTERGAVFYLGFILAAPGRQRQRMFSEISRAVISRVAAARGVCGWDVCGFNDQVVGLSRVVEAVSQDISPVQVEVLDTQTYYCGVPEASRNLTKLPRMRQDEA</sequence>
<name>A0ABU2BYQ8_9ACTN</name>
<evidence type="ECO:0000313" key="2">
    <source>
        <dbReference type="EMBL" id="MDR7363541.1"/>
    </source>
</evidence>
<evidence type="ECO:0008006" key="4">
    <source>
        <dbReference type="Google" id="ProtNLM"/>
    </source>
</evidence>
<dbReference type="SUPFAM" id="SSF55729">
    <property type="entry name" value="Acyl-CoA N-acyltransferases (Nat)"/>
    <property type="match status" value="1"/>
</dbReference>
<proteinExistence type="predicted"/>
<dbReference type="InterPro" id="IPR016181">
    <property type="entry name" value="Acyl_CoA_acyltransferase"/>
</dbReference>
<comment type="caution">
    <text evidence="2">The sequence shown here is derived from an EMBL/GenBank/DDBJ whole genome shotgun (WGS) entry which is preliminary data.</text>
</comment>
<accession>A0ABU2BYQ8</accession>
<keyword evidence="3" id="KW-1185">Reference proteome</keyword>